<dbReference type="Proteomes" id="UP001236663">
    <property type="component" value="Unassembled WGS sequence"/>
</dbReference>
<proteinExistence type="predicted"/>
<comment type="caution">
    <text evidence="1">The sequence shown here is derived from an EMBL/GenBank/DDBJ whole genome shotgun (WGS) entry which is preliminary data.</text>
</comment>
<dbReference type="EMBL" id="JAUFQS010000047">
    <property type="protein sequence ID" value="MDN3690437.1"/>
    <property type="molecule type" value="Genomic_DNA"/>
</dbReference>
<organism evidence="1 2">
    <name type="scientific">Cyclobacterium jeungdonense</name>
    <dbReference type="NCBI Taxonomy" id="708087"/>
    <lineage>
        <taxon>Bacteria</taxon>
        <taxon>Pseudomonadati</taxon>
        <taxon>Bacteroidota</taxon>
        <taxon>Cytophagia</taxon>
        <taxon>Cytophagales</taxon>
        <taxon>Cyclobacteriaceae</taxon>
        <taxon>Cyclobacterium</taxon>
    </lineage>
</organism>
<keyword evidence="2" id="KW-1185">Reference proteome</keyword>
<sequence length="181" mass="19985">MNVENMIKTTFIGMFIIFLSFQSLAQQGNFQINLGFDAGITLNDYYQNQFPAGFGASVKGLMEGSSTGQLSLTGNYLYFPIDAPLPAGENLSLHLIPVLAGYRLNFQPFFLEPQLGGALLINRFKNAPITYSENQVEFAFAMELGYVLESLELSLRYQHAGPSPFHLGLLGIRAAYILTGR</sequence>
<dbReference type="RefSeq" id="WP_163383077.1">
    <property type="nucleotide sequence ID" value="NZ_JAUFQS010000047.1"/>
</dbReference>
<protein>
    <recommendedName>
        <fullName evidence="3">Outer membrane protein beta-barrel domain-containing protein</fullName>
    </recommendedName>
</protein>
<accession>A0ABT8CDG3</accession>
<evidence type="ECO:0000313" key="1">
    <source>
        <dbReference type="EMBL" id="MDN3690437.1"/>
    </source>
</evidence>
<evidence type="ECO:0008006" key="3">
    <source>
        <dbReference type="Google" id="ProtNLM"/>
    </source>
</evidence>
<gene>
    <name evidence="1" type="ORF">QWZ15_21635</name>
</gene>
<name>A0ABT8CDG3_9BACT</name>
<reference evidence="2" key="1">
    <citation type="journal article" date="2019" name="Int. J. Syst. Evol. Microbiol.">
        <title>The Global Catalogue of Microorganisms (GCM) 10K type strain sequencing project: providing services to taxonomists for standard genome sequencing and annotation.</title>
        <authorList>
            <consortium name="The Broad Institute Genomics Platform"/>
            <consortium name="The Broad Institute Genome Sequencing Center for Infectious Disease"/>
            <person name="Wu L."/>
            <person name="Ma J."/>
        </authorList>
    </citation>
    <scope>NUCLEOTIDE SEQUENCE [LARGE SCALE GENOMIC DNA]</scope>
    <source>
        <strain evidence="2">CECT 7706</strain>
    </source>
</reference>
<evidence type="ECO:0000313" key="2">
    <source>
        <dbReference type="Proteomes" id="UP001236663"/>
    </source>
</evidence>